<protein>
    <submittedName>
        <fullName evidence="1">Uncharacterized protein</fullName>
    </submittedName>
</protein>
<dbReference type="AlphaFoldDB" id="A0A0A9H2U2"/>
<reference evidence="1" key="2">
    <citation type="journal article" date="2015" name="Data Brief">
        <title>Shoot transcriptome of the giant reed, Arundo donax.</title>
        <authorList>
            <person name="Barrero R.A."/>
            <person name="Guerrero F.D."/>
            <person name="Moolhuijzen P."/>
            <person name="Goolsby J.A."/>
            <person name="Tidwell J."/>
            <person name="Bellgard S.E."/>
            <person name="Bellgard M.I."/>
        </authorList>
    </citation>
    <scope>NUCLEOTIDE SEQUENCE</scope>
    <source>
        <tissue evidence="1">Shoot tissue taken approximately 20 cm above the soil surface</tissue>
    </source>
</reference>
<accession>A0A0A9H2U2</accession>
<proteinExistence type="predicted"/>
<reference evidence="1" key="1">
    <citation type="submission" date="2014-09" db="EMBL/GenBank/DDBJ databases">
        <authorList>
            <person name="Magalhaes I.L.F."/>
            <person name="Oliveira U."/>
            <person name="Santos F.R."/>
            <person name="Vidigal T.H.D.A."/>
            <person name="Brescovit A.D."/>
            <person name="Santos A.J."/>
        </authorList>
    </citation>
    <scope>NUCLEOTIDE SEQUENCE</scope>
    <source>
        <tissue evidence="1">Shoot tissue taken approximately 20 cm above the soil surface</tissue>
    </source>
</reference>
<dbReference type="EMBL" id="GBRH01168750">
    <property type="protein sequence ID" value="JAE29146.1"/>
    <property type="molecule type" value="Transcribed_RNA"/>
</dbReference>
<organism evidence="1">
    <name type="scientific">Arundo donax</name>
    <name type="common">Giant reed</name>
    <name type="synonym">Donax arundinaceus</name>
    <dbReference type="NCBI Taxonomy" id="35708"/>
    <lineage>
        <taxon>Eukaryota</taxon>
        <taxon>Viridiplantae</taxon>
        <taxon>Streptophyta</taxon>
        <taxon>Embryophyta</taxon>
        <taxon>Tracheophyta</taxon>
        <taxon>Spermatophyta</taxon>
        <taxon>Magnoliopsida</taxon>
        <taxon>Liliopsida</taxon>
        <taxon>Poales</taxon>
        <taxon>Poaceae</taxon>
        <taxon>PACMAD clade</taxon>
        <taxon>Arundinoideae</taxon>
        <taxon>Arundineae</taxon>
        <taxon>Arundo</taxon>
    </lineage>
</organism>
<evidence type="ECO:0000313" key="1">
    <source>
        <dbReference type="EMBL" id="JAE29146.1"/>
    </source>
</evidence>
<name>A0A0A9H2U2_ARUDO</name>
<sequence length="26" mass="3162">MIEMFLLGILFLKQHHIIFHLLSGYF</sequence>